<keyword evidence="4" id="KW-0645">Protease</keyword>
<evidence type="ECO:0000313" key="16">
    <source>
        <dbReference type="Proteomes" id="UP000078542"/>
    </source>
</evidence>
<organism evidence="15 16">
    <name type="scientific">Cyphomyrmex costatus</name>
    <dbReference type="NCBI Taxonomy" id="456900"/>
    <lineage>
        <taxon>Eukaryota</taxon>
        <taxon>Metazoa</taxon>
        <taxon>Ecdysozoa</taxon>
        <taxon>Arthropoda</taxon>
        <taxon>Hexapoda</taxon>
        <taxon>Insecta</taxon>
        <taxon>Pterygota</taxon>
        <taxon>Neoptera</taxon>
        <taxon>Endopterygota</taxon>
        <taxon>Hymenoptera</taxon>
        <taxon>Apocrita</taxon>
        <taxon>Aculeata</taxon>
        <taxon>Formicoidea</taxon>
        <taxon>Formicidae</taxon>
        <taxon>Myrmicinae</taxon>
        <taxon>Cyphomyrmex</taxon>
    </lineage>
</organism>
<dbReference type="InterPro" id="IPR027268">
    <property type="entry name" value="Peptidase_M4/M1_CTD_sf"/>
</dbReference>
<dbReference type="InterPro" id="IPR024571">
    <property type="entry name" value="ERAP1-like_C_dom"/>
</dbReference>
<dbReference type="Pfam" id="PF17900">
    <property type="entry name" value="Peptidase_M1_N"/>
    <property type="match status" value="1"/>
</dbReference>
<feature type="binding site" evidence="10">
    <location>
        <position position="889"/>
    </location>
    <ligand>
        <name>Zn(2+)</name>
        <dbReference type="ChEBI" id="CHEBI:29105"/>
        <note>catalytic</note>
    </ligand>
</feature>
<dbReference type="InterPro" id="IPR042097">
    <property type="entry name" value="Aminopeptidase_N-like_N_sf"/>
</dbReference>
<dbReference type="GO" id="GO:0006508">
    <property type="term" value="P:proteolysis"/>
    <property type="evidence" value="ECO:0007669"/>
    <property type="project" value="UniProtKB-KW"/>
</dbReference>
<dbReference type="GO" id="GO:0005886">
    <property type="term" value="C:plasma membrane"/>
    <property type="evidence" value="ECO:0007669"/>
    <property type="project" value="UniProtKB-SubCell"/>
</dbReference>
<keyword evidence="3" id="KW-0472">Membrane</keyword>
<keyword evidence="16" id="KW-1185">Reference proteome</keyword>
<evidence type="ECO:0000256" key="6">
    <source>
        <dbReference type="ARBA" id="ARBA00022801"/>
    </source>
</evidence>
<reference evidence="15 16" key="1">
    <citation type="submission" date="2016-03" db="EMBL/GenBank/DDBJ databases">
        <title>Cyphomyrmex costatus WGS genome.</title>
        <authorList>
            <person name="Nygaard S."/>
            <person name="Hu H."/>
            <person name="Boomsma J."/>
            <person name="Zhang G."/>
        </authorList>
    </citation>
    <scope>NUCLEOTIDE SEQUENCE [LARGE SCALE GENOMIC DNA]</scope>
    <source>
        <strain evidence="15">MS0001</strain>
        <tissue evidence="15">Whole body</tissue>
    </source>
</reference>
<dbReference type="InterPro" id="IPR045357">
    <property type="entry name" value="Aminopeptidase_N-like_N"/>
</dbReference>
<dbReference type="PANTHER" id="PTHR11533:SF294">
    <property type="entry name" value="THYROTROPIN-RELEASING HORMONE-DEGRADING ECTOENZYME"/>
    <property type="match status" value="1"/>
</dbReference>
<dbReference type="InterPro" id="IPR014782">
    <property type="entry name" value="Peptidase_M1_dom"/>
</dbReference>
<evidence type="ECO:0000256" key="8">
    <source>
        <dbReference type="ARBA" id="ARBA00023049"/>
    </source>
</evidence>
<evidence type="ECO:0000256" key="11">
    <source>
        <dbReference type="PIRSR" id="PIRSR634016-4"/>
    </source>
</evidence>
<evidence type="ECO:0000313" key="15">
    <source>
        <dbReference type="EMBL" id="KYM97311.1"/>
    </source>
</evidence>
<feature type="domain" description="Aminopeptidase N-like N-terminal" evidence="14">
    <location>
        <begin position="610"/>
        <end position="782"/>
    </location>
</feature>
<evidence type="ECO:0000256" key="4">
    <source>
        <dbReference type="ARBA" id="ARBA00022670"/>
    </source>
</evidence>
<keyword evidence="5 10" id="KW-0479">Metal-binding</keyword>
<dbReference type="GO" id="GO:0005615">
    <property type="term" value="C:extracellular space"/>
    <property type="evidence" value="ECO:0007669"/>
    <property type="project" value="TreeGrafter"/>
</dbReference>
<dbReference type="PANTHER" id="PTHR11533">
    <property type="entry name" value="PROTEASE M1 ZINC METALLOPROTEASE"/>
    <property type="match status" value="1"/>
</dbReference>
<gene>
    <name evidence="15" type="ORF">ALC62_12044</name>
</gene>
<sequence>MASITRLVNSFDVNSKEFVSVVHDLMIDNKDVNTVQNAFVKSVNSCINQAGCDFLPILDRILPTCSKDTFTKYGLFWIVNTTKVLENVHSSIQDLILACKVLGVLVEQCKEIPDLHKQISMQHVKQLINVLSTLQPDAKCGAVYYLIAVLLYHYSEVCDRFQELIKKIILLQIDSTQKNLVNASARCYVLLSKVTERSFKPPPSKSIYTAITYNEVLLCNNLHAIMDELFSGLIELESVDIWDQLELPPISNKDVLQYYNGQKQRFINLCIYLSSMLRWYEARNSVLPRDILGVLCRGLAITPLNLMNKTSFKEQRLYIILPKLHISLLTVLDAFINGFAQELVPYGAIILQLFQQTLQWTSFISENQMTFRDSKPFKNVRIHTYKCLCSWLINMGASSGIETIENEFITDILKDVTPERECILLSLQPKHSSKRAIKHFKRSQYENSAIMNNGESSITTKKGSLYKDLCKEALITLQYMIYSGSVLVKQTFYKSVQNTVIPLLYNVYLGAAEQNFYKDHNICRLELFKVLKALQMNPHVTLVCPIQYYLEISHMATLDTDLSIAQEAKLTLAQLEKIIHPIAPTLQLPRQRYYLKCNETSNLSYNNYDSLFFRGESSTTINILQSTQYIELHQLNLTIIGQNTTLKTENGIIYVLNNYKYNYKTNILKFKLPYILFPGLYTFKIEYFGHLKGTHGKSTYRNFYEKEGVALFITPHFQRNGVRQLFPCWDEPNLKATFTISVTYHRNFTVLSNMPMKRISINDIPSNIADKSTFFYTTPPISPFQVAIVVTNYNRFEINLNLTLWCASCIQNQELYDFAKGITENITLHLQAEFGEIDIPKMDHIAIPNFVPDGTSKWGLIFHTEANLIYDEQSDSVVRKIEVARLIAHKVAYQWFNNIYNLSSWSYDYLWLHDGLASLYGEEAIIKVFIFIDIARELSFNYNEIKDFLIVQIQYESLHLDSGFDMNPIQITNPSEFDLLFNFPRYLKVQIILRMLKNSIVDKLFQEVAHTYVEQTFDSTITLGFWYMMNIEVQYACYLPSDKLLSWLQYRHYPIVIMKQTTRFDGSLNYQSYNSNSYKNYWLSTIIRSIKAPFIPLRYATCISPDIFPNFKYYNPINWSHYCIIDINQAGYYRVKYETEGWQTITKYLTSTTGEYNNISAINRAKIVDDAFHLMMEHQLNASIFWNLTQYLSQETNYVAWYPMFKIFEYMSTIFPFSEEEIKFDFKVRINAY</sequence>
<name>A0A195CAT7_9HYME</name>
<evidence type="ECO:0000256" key="10">
    <source>
        <dbReference type="PIRSR" id="PIRSR634016-3"/>
    </source>
</evidence>
<evidence type="ECO:0000259" key="13">
    <source>
        <dbReference type="Pfam" id="PF11838"/>
    </source>
</evidence>
<keyword evidence="8" id="KW-0482">Metalloprotease</keyword>
<feature type="domain" description="Peptidase M1 membrane alanine aminopeptidase" evidence="12">
    <location>
        <begin position="838"/>
        <end position="1028"/>
    </location>
</feature>
<keyword evidence="6" id="KW-0378">Hydrolase</keyword>
<evidence type="ECO:0000259" key="12">
    <source>
        <dbReference type="Pfam" id="PF01433"/>
    </source>
</evidence>
<dbReference type="GO" id="GO:0098552">
    <property type="term" value="C:side of membrane"/>
    <property type="evidence" value="ECO:0007669"/>
    <property type="project" value="UniProtKB-KW"/>
</dbReference>
<keyword evidence="15" id="KW-0031">Aminopeptidase</keyword>
<keyword evidence="7 10" id="KW-0862">Zinc</keyword>
<dbReference type="GO" id="GO:0005737">
    <property type="term" value="C:cytoplasm"/>
    <property type="evidence" value="ECO:0007669"/>
    <property type="project" value="TreeGrafter"/>
</dbReference>
<dbReference type="PRINTS" id="PR00756">
    <property type="entry name" value="ALADIPTASE"/>
</dbReference>
<dbReference type="AlphaFoldDB" id="A0A195CAT7"/>
<dbReference type="SUPFAM" id="SSF63737">
    <property type="entry name" value="Leukotriene A4 hydrolase N-terminal domain"/>
    <property type="match status" value="1"/>
</dbReference>
<feature type="site" description="Transition state stabilizer" evidence="11">
    <location>
        <position position="986"/>
    </location>
</feature>
<comment type="cofactor">
    <cofactor evidence="10">
        <name>Zn(2+)</name>
        <dbReference type="ChEBI" id="CHEBI:29105"/>
    </cofactor>
    <text evidence="10">Binds 1 zinc ion per subunit.</text>
</comment>
<dbReference type="Gene3D" id="1.10.390.10">
    <property type="entry name" value="Neutral Protease Domain 2"/>
    <property type="match status" value="1"/>
</dbReference>
<dbReference type="Gene3D" id="1.25.50.20">
    <property type="match status" value="1"/>
</dbReference>
<keyword evidence="9" id="KW-0449">Lipoprotein</keyword>
<dbReference type="Gene3D" id="2.60.40.1730">
    <property type="entry name" value="tricorn interacting facor f3 domain"/>
    <property type="match status" value="1"/>
</dbReference>
<dbReference type="GO" id="GO:0008270">
    <property type="term" value="F:zinc ion binding"/>
    <property type="evidence" value="ECO:0007669"/>
    <property type="project" value="InterPro"/>
</dbReference>
<dbReference type="InterPro" id="IPR050344">
    <property type="entry name" value="Peptidase_M1_aminopeptidases"/>
</dbReference>
<evidence type="ECO:0000256" key="9">
    <source>
        <dbReference type="ARBA" id="ARBA00023288"/>
    </source>
</evidence>
<dbReference type="InterPro" id="IPR034016">
    <property type="entry name" value="M1_APN-typ"/>
</dbReference>
<dbReference type="Pfam" id="PF11838">
    <property type="entry name" value="ERAP1_C"/>
    <property type="match status" value="1"/>
</dbReference>
<evidence type="ECO:0000259" key="14">
    <source>
        <dbReference type="Pfam" id="PF17900"/>
    </source>
</evidence>
<dbReference type="STRING" id="456900.A0A195CAT7"/>
<dbReference type="GO" id="GO:0008237">
    <property type="term" value="F:metallopeptidase activity"/>
    <property type="evidence" value="ECO:0007669"/>
    <property type="project" value="UniProtKB-KW"/>
</dbReference>
<evidence type="ECO:0000256" key="3">
    <source>
        <dbReference type="ARBA" id="ARBA00022622"/>
    </source>
</evidence>
<accession>A0A195CAT7</accession>
<keyword evidence="3" id="KW-0325">Glycoprotein</keyword>
<dbReference type="Proteomes" id="UP000078542">
    <property type="component" value="Unassembled WGS sequence"/>
</dbReference>
<dbReference type="GO" id="GO:0004177">
    <property type="term" value="F:aminopeptidase activity"/>
    <property type="evidence" value="ECO:0007669"/>
    <property type="project" value="UniProtKB-KW"/>
</dbReference>
<protein>
    <submittedName>
        <fullName evidence="15">Glutamyl aminopeptidase</fullName>
    </submittedName>
</protein>
<evidence type="ECO:0000256" key="5">
    <source>
        <dbReference type="ARBA" id="ARBA00022723"/>
    </source>
</evidence>
<dbReference type="CDD" id="cd09601">
    <property type="entry name" value="M1_APN-Q_like"/>
    <property type="match status" value="1"/>
</dbReference>
<comment type="similarity">
    <text evidence="2">Belongs to the peptidase M1 family.</text>
</comment>
<dbReference type="InterPro" id="IPR016024">
    <property type="entry name" value="ARM-type_fold"/>
</dbReference>
<dbReference type="Pfam" id="PF01433">
    <property type="entry name" value="Peptidase_M1"/>
    <property type="match status" value="1"/>
</dbReference>
<proteinExistence type="inferred from homology"/>
<feature type="domain" description="ERAP1-like C-terminal" evidence="13">
    <location>
        <begin position="1125"/>
        <end position="1216"/>
    </location>
</feature>
<dbReference type="EMBL" id="KQ978072">
    <property type="protein sequence ID" value="KYM97311.1"/>
    <property type="molecule type" value="Genomic_DNA"/>
</dbReference>
<evidence type="ECO:0000256" key="7">
    <source>
        <dbReference type="ARBA" id="ARBA00022833"/>
    </source>
</evidence>
<evidence type="ECO:0000256" key="1">
    <source>
        <dbReference type="ARBA" id="ARBA00004609"/>
    </source>
</evidence>
<comment type="subcellular location">
    <subcellularLocation>
        <location evidence="1">Cell membrane</location>
        <topology evidence="1">Lipid-anchor</topology>
        <topology evidence="1">GPI-anchor</topology>
    </subcellularLocation>
</comment>
<dbReference type="InterPro" id="IPR001930">
    <property type="entry name" value="Peptidase_M1"/>
</dbReference>
<evidence type="ECO:0000256" key="2">
    <source>
        <dbReference type="ARBA" id="ARBA00010136"/>
    </source>
</evidence>
<dbReference type="SUPFAM" id="SSF55486">
    <property type="entry name" value="Metalloproteases ('zincins'), catalytic domain"/>
    <property type="match status" value="1"/>
</dbReference>
<dbReference type="SUPFAM" id="SSF48371">
    <property type="entry name" value="ARM repeat"/>
    <property type="match status" value="1"/>
</dbReference>
<keyword evidence="3" id="KW-0336">GPI-anchor</keyword>